<proteinExistence type="predicted"/>
<name>A0ABM5N7U0_EMTOG</name>
<gene>
    <name evidence="2" type="ordered locus">Emtol_0212</name>
</gene>
<keyword evidence="1" id="KW-1133">Transmembrane helix</keyword>
<keyword evidence="3" id="KW-1185">Reference proteome</keyword>
<keyword evidence="1" id="KW-0472">Membrane</keyword>
<evidence type="ECO:0000256" key="1">
    <source>
        <dbReference type="SAM" id="Phobius"/>
    </source>
</evidence>
<dbReference type="EMBL" id="CP002962">
    <property type="protein sequence ID" value="AFK05484.1"/>
    <property type="molecule type" value="Genomic_DNA"/>
</dbReference>
<keyword evidence="2" id="KW-0614">Plasmid</keyword>
<organism evidence="2 3">
    <name type="scientific">Emticicia oligotrophica (strain DSM 17448 / CIP 109782 / MTCC 6937 / GPTSA100-15)</name>
    <dbReference type="NCBI Taxonomy" id="929562"/>
    <lineage>
        <taxon>Bacteria</taxon>
        <taxon>Pseudomonadati</taxon>
        <taxon>Bacteroidota</taxon>
        <taxon>Cytophagia</taxon>
        <taxon>Cytophagales</taxon>
        <taxon>Leadbetterellaceae</taxon>
        <taxon>Emticicia</taxon>
    </lineage>
</organism>
<keyword evidence="1" id="KW-0812">Transmembrane</keyword>
<dbReference type="Proteomes" id="UP000002875">
    <property type="component" value="Plasmid pEMTOL01"/>
</dbReference>
<geneLocation type="plasmid" evidence="2 3">
    <name>pEMTOL01</name>
</geneLocation>
<sequence length="47" mass="5203">MILKYVKQIRIGKEIVDTIINPNIVVALVSSITVILVFSFPSSDISQ</sequence>
<evidence type="ECO:0000313" key="2">
    <source>
        <dbReference type="EMBL" id="AFK05484.1"/>
    </source>
</evidence>
<accession>A0ABM5N7U0</accession>
<reference evidence="2 3" key="1">
    <citation type="submission" date="2011-07" db="EMBL/GenBank/DDBJ databases">
        <title>The complete genome of plasmid 1 of Emticicia oligotrophica DSM 17448.</title>
        <authorList>
            <consortium name="US DOE Joint Genome Institute (JGI-PGF)"/>
            <person name="Lucas S."/>
            <person name="Han J."/>
            <person name="Lapidus A."/>
            <person name="Bruce D."/>
            <person name="Goodwin L."/>
            <person name="Pitluck S."/>
            <person name="Peters L."/>
            <person name="Kyrpides N."/>
            <person name="Mavromatis K."/>
            <person name="Ivanova N."/>
            <person name="Ovchinnikova G."/>
            <person name="Teshima H."/>
            <person name="Detter J.C."/>
            <person name="Tapia R."/>
            <person name="Han C."/>
            <person name="Land M."/>
            <person name="Hauser L."/>
            <person name="Markowitz V."/>
            <person name="Cheng J.-F."/>
            <person name="Hugenholtz P."/>
            <person name="Woyke T."/>
            <person name="Wu D."/>
            <person name="Tindall B."/>
            <person name="Pomrenke H."/>
            <person name="Brambilla E."/>
            <person name="Klenk H.-P."/>
            <person name="Eisen J.A."/>
        </authorList>
    </citation>
    <scope>NUCLEOTIDE SEQUENCE [LARGE SCALE GENOMIC DNA]</scope>
    <source>
        <strain evidence="3">DSM 17448 / GPTSA100-15</strain>
        <plasmid evidence="2 3">pEMTOL01</plasmid>
    </source>
</reference>
<protein>
    <submittedName>
        <fullName evidence="2">Uncharacterized protein</fullName>
    </submittedName>
</protein>
<feature type="transmembrane region" description="Helical" evidence="1">
    <location>
        <begin position="20"/>
        <end position="40"/>
    </location>
</feature>
<evidence type="ECO:0000313" key="3">
    <source>
        <dbReference type="Proteomes" id="UP000002875"/>
    </source>
</evidence>